<protein>
    <submittedName>
        <fullName evidence="8">Chromate transporter</fullName>
    </submittedName>
</protein>
<keyword evidence="5 7" id="KW-1133">Transmembrane helix</keyword>
<feature type="transmembrane region" description="Helical" evidence="7">
    <location>
        <begin position="120"/>
        <end position="140"/>
    </location>
</feature>
<dbReference type="InterPro" id="IPR052518">
    <property type="entry name" value="CHR_Transporter"/>
</dbReference>
<comment type="caution">
    <text evidence="8">The sequence shown here is derived from an EMBL/GenBank/DDBJ whole genome shotgun (WGS) entry which is preliminary data.</text>
</comment>
<evidence type="ECO:0000256" key="6">
    <source>
        <dbReference type="ARBA" id="ARBA00023136"/>
    </source>
</evidence>
<dbReference type="EMBL" id="JAGGLJ010000001">
    <property type="protein sequence ID" value="MBP2024498.1"/>
    <property type="molecule type" value="Genomic_DNA"/>
</dbReference>
<dbReference type="Proteomes" id="UP001519306">
    <property type="component" value="Unassembled WGS sequence"/>
</dbReference>
<comment type="subcellular location">
    <subcellularLocation>
        <location evidence="1">Cell membrane</location>
        <topology evidence="1">Multi-pass membrane protein</topology>
    </subcellularLocation>
</comment>
<evidence type="ECO:0000313" key="8">
    <source>
        <dbReference type="EMBL" id="MBP2024498.1"/>
    </source>
</evidence>
<organism evidence="8 9">
    <name type="scientific">Peptoniphilus stercorisuis</name>
    <dbReference type="NCBI Taxonomy" id="1436965"/>
    <lineage>
        <taxon>Bacteria</taxon>
        <taxon>Bacillati</taxon>
        <taxon>Bacillota</taxon>
        <taxon>Tissierellia</taxon>
        <taxon>Tissierellales</taxon>
        <taxon>Peptoniphilaceae</taxon>
        <taxon>Peptoniphilus</taxon>
    </lineage>
</organism>
<keyword evidence="3" id="KW-1003">Cell membrane</keyword>
<evidence type="ECO:0000256" key="7">
    <source>
        <dbReference type="SAM" id="Phobius"/>
    </source>
</evidence>
<dbReference type="PANTHER" id="PTHR43663">
    <property type="entry name" value="CHROMATE TRANSPORT PROTEIN-RELATED"/>
    <property type="match status" value="1"/>
</dbReference>
<comment type="similarity">
    <text evidence="2">Belongs to the chromate ion transporter (CHR) (TC 2.A.51) family.</text>
</comment>
<keyword evidence="9" id="KW-1185">Reference proteome</keyword>
<name>A0ABS4K9P7_9FIRM</name>
<evidence type="ECO:0000256" key="4">
    <source>
        <dbReference type="ARBA" id="ARBA00022692"/>
    </source>
</evidence>
<evidence type="ECO:0000256" key="3">
    <source>
        <dbReference type="ARBA" id="ARBA00022475"/>
    </source>
</evidence>
<evidence type="ECO:0000256" key="5">
    <source>
        <dbReference type="ARBA" id="ARBA00022989"/>
    </source>
</evidence>
<evidence type="ECO:0000256" key="1">
    <source>
        <dbReference type="ARBA" id="ARBA00004651"/>
    </source>
</evidence>
<feature type="transmembrane region" description="Helical" evidence="7">
    <location>
        <begin position="21"/>
        <end position="43"/>
    </location>
</feature>
<proteinExistence type="inferred from homology"/>
<feature type="transmembrane region" description="Helical" evidence="7">
    <location>
        <begin position="152"/>
        <end position="170"/>
    </location>
</feature>
<sequence>MEKTERTIKEKEEKNISLLKLFTTFFKINAITFGGGYTIVPIIKDTFVRDYNLMTEDEMLDIMALAQSGPGAMAISTSILTGYKLRGPIGAITTLSASTLPCILILSTVSVFYQEFKTNFYVNAALEGISGVICAILLTTVYNMGKLAFDKYPGFSLLVMVLIFILGFFIKVHTAKLILLSASLGIIIFFLLHIGGKLND</sequence>
<evidence type="ECO:0000313" key="9">
    <source>
        <dbReference type="Proteomes" id="UP001519306"/>
    </source>
</evidence>
<dbReference type="RefSeq" id="WP_210059805.1">
    <property type="nucleotide sequence ID" value="NZ_JAGGLJ010000001.1"/>
</dbReference>
<dbReference type="InterPro" id="IPR003370">
    <property type="entry name" value="Chromate_transpt"/>
</dbReference>
<keyword evidence="6 7" id="KW-0472">Membrane</keyword>
<dbReference type="Pfam" id="PF02417">
    <property type="entry name" value="Chromate_transp"/>
    <property type="match status" value="1"/>
</dbReference>
<dbReference type="PANTHER" id="PTHR43663:SF2">
    <property type="entry name" value="CHROMATE TRANSPORT PROTEIN-RELATED"/>
    <property type="match status" value="1"/>
</dbReference>
<feature type="transmembrane region" description="Helical" evidence="7">
    <location>
        <begin position="177"/>
        <end position="196"/>
    </location>
</feature>
<gene>
    <name evidence="8" type="ORF">J2Z71_000013</name>
</gene>
<evidence type="ECO:0000256" key="2">
    <source>
        <dbReference type="ARBA" id="ARBA00005262"/>
    </source>
</evidence>
<accession>A0ABS4K9P7</accession>
<feature type="transmembrane region" description="Helical" evidence="7">
    <location>
        <begin position="89"/>
        <end position="113"/>
    </location>
</feature>
<reference evidence="8 9" key="1">
    <citation type="submission" date="2021-03" db="EMBL/GenBank/DDBJ databases">
        <title>Genomic Encyclopedia of Type Strains, Phase IV (KMG-IV): sequencing the most valuable type-strain genomes for metagenomic binning, comparative biology and taxonomic classification.</title>
        <authorList>
            <person name="Goeker M."/>
        </authorList>
    </citation>
    <scope>NUCLEOTIDE SEQUENCE [LARGE SCALE GENOMIC DNA]</scope>
    <source>
        <strain evidence="8 9">DSM 27563</strain>
    </source>
</reference>
<keyword evidence="4 7" id="KW-0812">Transmembrane</keyword>